<evidence type="ECO:0000313" key="6">
    <source>
        <dbReference type="Proteomes" id="UP000677668"/>
    </source>
</evidence>
<dbReference type="InterPro" id="IPR023346">
    <property type="entry name" value="Lysozyme-like_dom_sf"/>
</dbReference>
<dbReference type="Pfam" id="PF01464">
    <property type="entry name" value="SLT"/>
    <property type="match status" value="1"/>
</dbReference>
<dbReference type="Proteomes" id="UP000677668">
    <property type="component" value="Chromosome 1"/>
</dbReference>
<keyword evidence="6" id="KW-1185">Reference proteome</keyword>
<dbReference type="InterPro" id="IPR000189">
    <property type="entry name" value="Transglyc_AS"/>
</dbReference>
<dbReference type="SUPFAM" id="SSF53955">
    <property type="entry name" value="Lysozyme-like"/>
    <property type="match status" value="1"/>
</dbReference>
<dbReference type="EMBL" id="CP072642">
    <property type="protein sequence ID" value="QUV94458.1"/>
    <property type="molecule type" value="Genomic_DNA"/>
</dbReference>
<protein>
    <submittedName>
        <fullName evidence="5">Lytic transglycosylase domain-containing protein</fullName>
    </submittedName>
</protein>
<evidence type="ECO:0000256" key="1">
    <source>
        <dbReference type="ARBA" id="ARBA00007734"/>
    </source>
</evidence>
<sequence>MTNRTMQWAVGPGQSRRNRPALWLMSPLILLAGLCLTNAPVPAQGTAQGTGTQPRMHTNDDFRVPRTLPVSPEAPTPVSTDAPASPALASSANLPAGETATPPGETPGEAVSTSGAASDTARETPLSELVARQDANGTWILVSRSLPPPEPGKLVSAEPLTPISTGKPELDAVIMEMATKYGVDPRLIVEVIRQESGFNPYAVSPAGAKGLMQLIDGTAARMGTRNVFDVRQNIEGGVKYLRLLLDMFSGDVSLALAGYNAGEHRVIRSGYQVPNITETRHYVKTIMARYGRSSHRVARPKPNAAPVPDEPPPPPLRVFVQDGVVLLTNR</sequence>
<dbReference type="PANTHER" id="PTHR37423">
    <property type="entry name" value="SOLUBLE LYTIC MUREIN TRANSGLYCOSYLASE-RELATED"/>
    <property type="match status" value="1"/>
</dbReference>
<evidence type="ECO:0000259" key="4">
    <source>
        <dbReference type="Pfam" id="PF01464"/>
    </source>
</evidence>
<dbReference type="InterPro" id="IPR008258">
    <property type="entry name" value="Transglycosylase_SLT_dom_1"/>
</dbReference>
<evidence type="ECO:0000256" key="2">
    <source>
        <dbReference type="SAM" id="MobiDB-lite"/>
    </source>
</evidence>
<accession>A0ABX8B1W5</accession>
<feature type="region of interest" description="Disordered" evidence="2">
    <location>
        <begin position="293"/>
        <end position="314"/>
    </location>
</feature>
<gene>
    <name evidence="5" type="ORF">J8C05_03145</name>
</gene>
<feature type="signal peptide" evidence="3">
    <location>
        <begin position="1"/>
        <end position="43"/>
    </location>
</feature>
<evidence type="ECO:0000313" key="5">
    <source>
        <dbReference type="EMBL" id="QUV94458.1"/>
    </source>
</evidence>
<feature type="chain" id="PRO_5046169979" evidence="3">
    <location>
        <begin position="44"/>
        <end position="330"/>
    </location>
</feature>
<feature type="compositionally biased region" description="Low complexity" evidence="2">
    <location>
        <begin position="82"/>
        <end position="96"/>
    </location>
</feature>
<reference evidence="5 6" key="1">
    <citation type="submission" date="2021-03" db="EMBL/GenBank/DDBJ databases">
        <title>Genomic and phenotypic characterization of Chloracidobacterium isolates provides evidence for multiple species.</title>
        <authorList>
            <person name="Saini M.K."/>
            <person name="Costas A.M.G."/>
            <person name="Tank M."/>
            <person name="Bryant D.A."/>
        </authorList>
    </citation>
    <scope>NUCLEOTIDE SEQUENCE [LARGE SCALE GENOMIC DNA]</scope>
    <source>
        <strain evidence="5 6">N</strain>
    </source>
</reference>
<feature type="domain" description="Transglycosylase SLT" evidence="4">
    <location>
        <begin position="174"/>
        <end position="271"/>
    </location>
</feature>
<dbReference type="RefSeq" id="WP_211422750.1">
    <property type="nucleotide sequence ID" value="NZ_CP072642.1"/>
</dbReference>
<proteinExistence type="inferred from homology"/>
<dbReference type="Gene3D" id="1.10.530.10">
    <property type="match status" value="1"/>
</dbReference>
<dbReference type="PANTHER" id="PTHR37423:SF2">
    <property type="entry name" value="MEMBRANE-BOUND LYTIC MUREIN TRANSGLYCOSYLASE C"/>
    <property type="match status" value="1"/>
</dbReference>
<dbReference type="CDD" id="cd00254">
    <property type="entry name" value="LT-like"/>
    <property type="match status" value="1"/>
</dbReference>
<feature type="compositionally biased region" description="Polar residues" evidence="2">
    <location>
        <begin position="45"/>
        <end position="56"/>
    </location>
</feature>
<name>A0ABX8B1W5_9BACT</name>
<feature type="compositionally biased region" description="Pro residues" evidence="2">
    <location>
        <begin position="303"/>
        <end position="314"/>
    </location>
</feature>
<dbReference type="PROSITE" id="PS00922">
    <property type="entry name" value="TRANSGLYCOSYLASE"/>
    <property type="match status" value="1"/>
</dbReference>
<organism evidence="5 6">
    <name type="scientific">Chloracidobacterium sp. N</name>
    <dbReference type="NCBI Taxonomy" id="2821540"/>
    <lineage>
        <taxon>Bacteria</taxon>
        <taxon>Pseudomonadati</taxon>
        <taxon>Acidobacteriota</taxon>
        <taxon>Terriglobia</taxon>
        <taxon>Terriglobales</taxon>
        <taxon>Acidobacteriaceae</taxon>
        <taxon>Chloracidobacterium</taxon>
        <taxon>Chloracidobacterium aggregatum</taxon>
    </lineage>
</organism>
<keyword evidence="3" id="KW-0732">Signal</keyword>
<feature type="region of interest" description="Disordered" evidence="2">
    <location>
        <begin position="44"/>
        <end position="125"/>
    </location>
</feature>
<evidence type="ECO:0000256" key="3">
    <source>
        <dbReference type="SAM" id="SignalP"/>
    </source>
</evidence>
<comment type="similarity">
    <text evidence="1">Belongs to the transglycosylase Slt family.</text>
</comment>